<dbReference type="PANTHER" id="PTHR30540">
    <property type="entry name" value="OSMOTIC STRESS POTASSIUM TRANSPORTER"/>
    <property type="match status" value="1"/>
</dbReference>
<evidence type="ECO:0000259" key="15">
    <source>
        <dbReference type="Pfam" id="PF02705"/>
    </source>
</evidence>
<evidence type="ECO:0000256" key="7">
    <source>
        <dbReference type="ARBA" id="ARBA00022692"/>
    </source>
</evidence>
<dbReference type="Proteomes" id="UP000481417">
    <property type="component" value="Unassembled WGS sequence"/>
</dbReference>
<evidence type="ECO:0000256" key="4">
    <source>
        <dbReference type="ARBA" id="ARBA00022475"/>
    </source>
</evidence>
<evidence type="ECO:0000256" key="8">
    <source>
        <dbReference type="ARBA" id="ARBA00022847"/>
    </source>
</evidence>
<dbReference type="HAMAP" id="MF_01522">
    <property type="entry name" value="Kup"/>
    <property type="match status" value="1"/>
</dbReference>
<evidence type="ECO:0000313" key="17">
    <source>
        <dbReference type="EMBL" id="MTE00143.1"/>
    </source>
</evidence>
<dbReference type="PANTHER" id="PTHR30540:SF79">
    <property type="entry name" value="LOW AFFINITY POTASSIUM TRANSPORT SYSTEM PROTEIN KUP"/>
    <property type="match status" value="1"/>
</dbReference>
<feature type="transmembrane region" description="Helical" evidence="13">
    <location>
        <begin position="160"/>
        <end position="178"/>
    </location>
</feature>
<keyword evidence="12 13" id="KW-0472">Membrane</keyword>
<evidence type="ECO:0000256" key="5">
    <source>
        <dbReference type="ARBA" id="ARBA00022519"/>
    </source>
</evidence>
<feature type="transmembrane region" description="Helical" evidence="13">
    <location>
        <begin position="266"/>
        <end position="286"/>
    </location>
</feature>
<feature type="transmembrane region" description="Helical" evidence="13">
    <location>
        <begin position="122"/>
        <end position="140"/>
    </location>
</feature>
<keyword evidence="5" id="KW-0997">Cell inner membrane</keyword>
<dbReference type="GO" id="GO:0015079">
    <property type="term" value="F:potassium ion transmembrane transporter activity"/>
    <property type="evidence" value="ECO:0007669"/>
    <property type="project" value="UniProtKB-UniRule"/>
</dbReference>
<feature type="transmembrane region" description="Helical" evidence="13">
    <location>
        <begin position="230"/>
        <end position="254"/>
    </location>
</feature>
<evidence type="ECO:0000256" key="14">
    <source>
        <dbReference type="SAM" id="MobiDB-lite"/>
    </source>
</evidence>
<comment type="similarity">
    <text evidence="2 13">Belongs to the HAK/KUP transporter (TC 2.A.72) family.</text>
</comment>
<dbReference type="InterPro" id="IPR053951">
    <property type="entry name" value="K_trans_N"/>
</dbReference>
<dbReference type="GO" id="GO:0015293">
    <property type="term" value="F:symporter activity"/>
    <property type="evidence" value="ECO:0007669"/>
    <property type="project" value="UniProtKB-UniRule"/>
</dbReference>
<keyword evidence="18" id="KW-1185">Reference proteome</keyword>
<feature type="transmembrane region" description="Helical" evidence="13">
    <location>
        <begin position="444"/>
        <end position="462"/>
    </location>
</feature>
<evidence type="ECO:0000256" key="1">
    <source>
        <dbReference type="ARBA" id="ARBA00004141"/>
    </source>
</evidence>
<evidence type="ECO:0000256" key="12">
    <source>
        <dbReference type="ARBA" id="ARBA00023136"/>
    </source>
</evidence>
<evidence type="ECO:0000256" key="10">
    <source>
        <dbReference type="ARBA" id="ARBA00022989"/>
    </source>
</evidence>
<feature type="transmembrane region" description="Helical" evidence="13">
    <location>
        <begin position="190"/>
        <end position="210"/>
    </location>
</feature>
<keyword evidence="7 13" id="KW-0812">Transmembrane</keyword>
<keyword evidence="11 13" id="KW-0406">Ion transport</keyword>
<keyword evidence="3 13" id="KW-0813">Transport</keyword>
<keyword evidence="8 13" id="KW-0769">Symport</keyword>
<gene>
    <name evidence="17" type="primary">trkD</name>
    <name evidence="13" type="synonym">kup</name>
    <name evidence="17" type="ORF">GIY56_07580</name>
</gene>
<feature type="transmembrane region" description="Helical" evidence="13">
    <location>
        <begin position="417"/>
        <end position="438"/>
    </location>
</feature>
<comment type="subcellular location">
    <subcellularLocation>
        <location evidence="13">Cell membrane</location>
        <topology evidence="13">Multi-pass membrane protein</topology>
    </subcellularLocation>
    <subcellularLocation>
        <location evidence="1">Membrane</location>
        <topology evidence="1">Multi-pass membrane protein</topology>
    </subcellularLocation>
</comment>
<comment type="caution">
    <text evidence="17">The sequence shown here is derived from an EMBL/GenBank/DDBJ whole genome shotgun (WGS) entry which is preliminary data.</text>
</comment>
<protein>
    <recommendedName>
        <fullName evidence="13">Probable potassium transport system protein Kup</fullName>
    </recommendedName>
</protein>
<keyword evidence="9 13" id="KW-0630">Potassium</keyword>
<dbReference type="InterPro" id="IPR023051">
    <property type="entry name" value="Kup"/>
</dbReference>
<organism evidence="17 18">
    <name type="scientific">Paracoccus lichenicola</name>
    <dbReference type="NCBI Taxonomy" id="2665644"/>
    <lineage>
        <taxon>Bacteria</taxon>
        <taxon>Pseudomonadati</taxon>
        <taxon>Pseudomonadota</taxon>
        <taxon>Alphaproteobacteria</taxon>
        <taxon>Rhodobacterales</taxon>
        <taxon>Paracoccaceae</taxon>
        <taxon>Paracoccus</taxon>
    </lineage>
</organism>
<dbReference type="RefSeq" id="WP_154764207.1">
    <property type="nucleotide sequence ID" value="NZ_WMBT01000003.1"/>
</dbReference>
<keyword evidence="10 13" id="KW-1133">Transmembrane helix</keyword>
<comment type="catalytic activity">
    <reaction evidence="13">
        <text>K(+)(in) + H(+)(in) = K(+)(out) + H(+)(out)</text>
        <dbReference type="Rhea" id="RHEA:28490"/>
        <dbReference type="ChEBI" id="CHEBI:15378"/>
        <dbReference type="ChEBI" id="CHEBI:29103"/>
    </reaction>
</comment>
<dbReference type="InterPro" id="IPR053952">
    <property type="entry name" value="K_trans_C"/>
</dbReference>
<evidence type="ECO:0000259" key="16">
    <source>
        <dbReference type="Pfam" id="PF22776"/>
    </source>
</evidence>
<keyword evidence="6 13" id="KW-0633">Potassium transport</keyword>
<evidence type="ECO:0000256" key="11">
    <source>
        <dbReference type="ARBA" id="ARBA00023065"/>
    </source>
</evidence>
<accession>A0A6L6HPN6</accession>
<evidence type="ECO:0000256" key="13">
    <source>
        <dbReference type="HAMAP-Rule" id="MF_01522"/>
    </source>
</evidence>
<dbReference type="AlphaFoldDB" id="A0A6L6HPN6"/>
<feature type="compositionally biased region" description="Low complexity" evidence="14">
    <location>
        <begin position="1"/>
        <end position="13"/>
    </location>
</feature>
<evidence type="ECO:0000256" key="3">
    <source>
        <dbReference type="ARBA" id="ARBA00022448"/>
    </source>
</evidence>
<feature type="transmembrane region" description="Helical" evidence="13">
    <location>
        <begin position="358"/>
        <end position="379"/>
    </location>
</feature>
<comment type="function">
    <text evidence="13">Transport of potassium into the cell. Likely operates as a K(+):H(+) symporter.</text>
</comment>
<evidence type="ECO:0000256" key="6">
    <source>
        <dbReference type="ARBA" id="ARBA00022538"/>
    </source>
</evidence>
<dbReference type="Pfam" id="PF22776">
    <property type="entry name" value="K_trans_C"/>
    <property type="match status" value="1"/>
</dbReference>
<sequence length="643" mass="69249">MASEEAATSPPAAVDAPEPHASSKLTPALVLACLGVVYGDIGTSPLYALRESLVHAHEEGLPETAVIGIVSLLFWTVVLIVTVKYVILILRADNNGEGGTLSLVAKAQGALKAGPHARRRRLLLLLGIVGVSLFFGDSMITPAISVLSAVEGLTLVEPDFQPWVVPVTLAIVIVLFWVQRGGTDRIARLFGPVMLVWFSTMAVLGLGHIADDARILQALNPLRAAGFLTHYGLAAMPVLGSVFLAVTGAEALYADMGHFGRSAIRTAWSVLVFPALALSYLGQGAMVLAHPETVSNPFFLMAPEWFLVPLVILATAATVIASQAVISGAFSVAAQAVQMGLLPRLHVKYTSDTQAGQIYLPKVNAVLLAGVVALVLTFGSSARLASAYGIAVTGDMVITSVLAVIVFRWAWNWKWPLIAAVMVPVLGIELIFFSANLMKLLDGGYIPLVFAACAIALMVIWGEGMRRLQDKLASESIALDLLAGKLAKSPPVIVPGTAVFLTADPMVAPPALLHNLKHNRVLHERNFIVKVESATTPRVPDDARLRLEAIAPGFWRAWLSFGYMEQPNVPRALASAKREGLKFDIMSTSFFLNRRTLRSGKGTLMPHWMSRIFVRLYRSAAEPTNYYRLPSNRVVELGQQKNI</sequence>
<evidence type="ECO:0000256" key="2">
    <source>
        <dbReference type="ARBA" id="ARBA00007019"/>
    </source>
</evidence>
<feature type="domain" description="K+ potassium transporter integral membrane" evidence="15">
    <location>
        <begin position="30"/>
        <end position="481"/>
    </location>
</feature>
<feature type="transmembrane region" description="Helical" evidence="13">
    <location>
        <begin position="306"/>
        <end position="337"/>
    </location>
</feature>
<evidence type="ECO:0000256" key="9">
    <source>
        <dbReference type="ARBA" id="ARBA00022958"/>
    </source>
</evidence>
<evidence type="ECO:0000313" key="18">
    <source>
        <dbReference type="Proteomes" id="UP000481417"/>
    </source>
</evidence>
<dbReference type="GO" id="GO:0005886">
    <property type="term" value="C:plasma membrane"/>
    <property type="evidence" value="ECO:0007669"/>
    <property type="project" value="UniProtKB-SubCell"/>
</dbReference>
<feature type="domain" description="K+ potassium transporter C-terminal" evidence="16">
    <location>
        <begin position="495"/>
        <end position="643"/>
    </location>
</feature>
<keyword evidence="4 13" id="KW-1003">Cell membrane</keyword>
<dbReference type="EMBL" id="WMBT01000003">
    <property type="protein sequence ID" value="MTE00143.1"/>
    <property type="molecule type" value="Genomic_DNA"/>
</dbReference>
<feature type="transmembrane region" description="Helical" evidence="13">
    <location>
        <begin position="385"/>
        <end position="410"/>
    </location>
</feature>
<reference evidence="17 18" key="1">
    <citation type="submission" date="2019-11" db="EMBL/GenBank/DDBJ databases">
        <authorList>
            <person name="Lang L."/>
        </authorList>
    </citation>
    <scope>NUCLEOTIDE SEQUENCE [LARGE SCALE GENOMIC DNA]</scope>
    <source>
        <strain evidence="17 18">YIM 132242</strain>
    </source>
</reference>
<proteinExistence type="inferred from homology"/>
<feature type="transmembrane region" description="Helical" evidence="13">
    <location>
        <begin position="65"/>
        <end position="87"/>
    </location>
</feature>
<dbReference type="Pfam" id="PF02705">
    <property type="entry name" value="K_trans"/>
    <property type="match status" value="1"/>
</dbReference>
<dbReference type="InterPro" id="IPR003855">
    <property type="entry name" value="K+_transporter"/>
</dbReference>
<feature type="region of interest" description="Disordered" evidence="14">
    <location>
        <begin position="1"/>
        <end position="20"/>
    </location>
</feature>
<name>A0A6L6HPN6_9RHOB</name>